<evidence type="ECO:0000259" key="1">
    <source>
        <dbReference type="Pfam" id="PF06889"/>
    </source>
</evidence>
<accession>A0A6I5RUQ2</accession>
<comment type="caution">
    <text evidence="2">The sequence shown here is derived from an EMBL/GenBank/DDBJ whole genome shotgun (WGS) entry which is preliminary data.</text>
</comment>
<dbReference type="Proteomes" id="UP000471751">
    <property type="component" value="Unassembled WGS sequence"/>
</dbReference>
<dbReference type="RefSeq" id="WP_163938549.1">
    <property type="nucleotide sequence ID" value="NZ_BMQU01000012.1"/>
</dbReference>
<protein>
    <submittedName>
        <fullName evidence="2">DUF1266 domain-containing protein</fullName>
    </submittedName>
</protein>
<dbReference type="InterPro" id="IPR009677">
    <property type="entry name" value="DUF1266"/>
</dbReference>
<gene>
    <name evidence="2" type="ORF">G3O07_18005</name>
</gene>
<keyword evidence="3" id="KW-1185">Reference proteome</keyword>
<dbReference type="EMBL" id="JAAHBT010000219">
    <property type="protein sequence ID" value="NES11201.1"/>
    <property type="molecule type" value="Genomic_DNA"/>
</dbReference>
<reference evidence="2 3" key="1">
    <citation type="submission" date="2020-02" db="EMBL/GenBank/DDBJ databases">
        <title>Broccoli isolated Pseudomonas sp.</title>
        <authorList>
            <person name="Fujikawa T."/>
            <person name="Sawada H."/>
        </authorList>
    </citation>
    <scope>NUCLEOTIDE SEQUENCE [LARGE SCALE GENOMIC DNA]</scope>
    <source>
        <strain evidence="2 3">JCM 32154</strain>
    </source>
</reference>
<dbReference type="AlphaFoldDB" id="A0A6I5RUQ2"/>
<evidence type="ECO:0000313" key="3">
    <source>
        <dbReference type="Proteomes" id="UP000471751"/>
    </source>
</evidence>
<organism evidence="2 3">
    <name type="scientific">Pseudomonas laurentiana</name>
    <dbReference type="NCBI Taxonomy" id="2364649"/>
    <lineage>
        <taxon>Bacteria</taxon>
        <taxon>Pseudomonadati</taxon>
        <taxon>Pseudomonadota</taxon>
        <taxon>Gammaproteobacteria</taxon>
        <taxon>Pseudomonadales</taxon>
        <taxon>Pseudomonadaceae</taxon>
        <taxon>Pseudomonas</taxon>
    </lineage>
</organism>
<feature type="domain" description="DUF1266" evidence="1">
    <location>
        <begin position="34"/>
        <end position="207"/>
    </location>
</feature>
<name>A0A6I5RUQ2_9PSED</name>
<evidence type="ECO:0000313" key="2">
    <source>
        <dbReference type="EMBL" id="NES11201.1"/>
    </source>
</evidence>
<dbReference type="Pfam" id="PF06889">
    <property type="entry name" value="DUF1266"/>
    <property type="match status" value="1"/>
</dbReference>
<proteinExistence type="predicted"/>
<sequence>MEEIEQRWLYALSAPMAALNGSSYTAPDYIEMDLQDGWGISNRQQLLEMLYMADRGHASGMVDAYWNWQRCLPSEWSTLLDSLAPRQRALHEFASRTFSECGHGGIRAWDLGRMGFLLRNGLRSGWLNLDESLWLHSRLALRARHYYTSWSTYLGGYMTGRMYWCCLDSADEELGHALDREGYAYWSRCSARALAQDATELFAELPWDLPLNLPQKPDSLVEFNWS</sequence>